<dbReference type="OrthoDB" id="9793302at2"/>
<reference evidence="2 3" key="1">
    <citation type="submission" date="2019-06" db="EMBL/GenBank/DDBJ databases">
        <title>Description of Kitasatospora acidophila sp. nov. isolated from pine grove soil, and reclassification of Streptomyces novaecaesareae to Kitasatospora novaeceasareae comb. nov.</title>
        <authorList>
            <person name="Kim M.J."/>
        </authorList>
    </citation>
    <scope>NUCLEOTIDE SEQUENCE [LARGE SCALE GENOMIC DNA]</scope>
    <source>
        <strain evidence="2 3">MMS16-CNU292</strain>
    </source>
</reference>
<protein>
    <submittedName>
        <fullName evidence="2">Uncharacterized protein</fullName>
    </submittedName>
</protein>
<gene>
    <name evidence="2" type="ORF">E6W39_03700</name>
</gene>
<sequence length="92" mass="9979">MHRSTSSCNNATARDHNTGTTHFSALSTPPVRRLAGFNERILSLYARDMSVREGLLTVRSMAAAIAKEACASMARVTQRCQVSGSAAPSRRR</sequence>
<evidence type="ECO:0000313" key="3">
    <source>
        <dbReference type="Proteomes" id="UP000319103"/>
    </source>
</evidence>
<comment type="caution">
    <text evidence="2">The sequence shown here is derived from an EMBL/GenBank/DDBJ whole genome shotgun (WGS) entry which is preliminary data.</text>
</comment>
<organism evidence="2 3">
    <name type="scientific">Kitasatospora acidiphila</name>
    <dbReference type="NCBI Taxonomy" id="2567942"/>
    <lineage>
        <taxon>Bacteria</taxon>
        <taxon>Bacillati</taxon>
        <taxon>Actinomycetota</taxon>
        <taxon>Actinomycetes</taxon>
        <taxon>Kitasatosporales</taxon>
        <taxon>Streptomycetaceae</taxon>
        <taxon>Kitasatospora</taxon>
    </lineage>
</organism>
<dbReference type="EMBL" id="VIGB01000003">
    <property type="protein sequence ID" value="TQF01511.1"/>
    <property type="molecule type" value="Genomic_DNA"/>
</dbReference>
<evidence type="ECO:0000256" key="1">
    <source>
        <dbReference type="SAM" id="MobiDB-lite"/>
    </source>
</evidence>
<name>A0A540VXN4_9ACTN</name>
<dbReference type="AlphaFoldDB" id="A0A540VXN4"/>
<dbReference type="Proteomes" id="UP000319103">
    <property type="component" value="Unassembled WGS sequence"/>
</dbReference>
<accession>A0A540VXN4</accession>
<proteinExistence type="predicted"/>
<dbReference type="RefSeq" id="WP_141632241.1">
    <property type="nucleotide sequence ID" value="NZ_VIGB01000003.1"/>
</dbReference>
<feature type="region of interest" description="Disordered" evidence="1">
    <location>
        <begin position="1"/>
        <end position="26"/>
    </location>
</feature>
<evidence type="ECO:0000313" key="2">
    <source>
        <dbReference type="EMBL" id="TQF01511.1"/>
    </source>
</evidence>
<keyword evidence="3" id="KW-1185">Reference proteome</keyword>